<dbReference type="EMBL" id="CM001217">
    <property type="protein sequence ID" value="KEH41762.1"/>
    <property type="molecule type" value="Genomic_DNA"/>
</dbReference>
<keyword evidence="1" id="KW-0732">Signal</keyword>
<reference evidence="4" key="3">
    <citation type="submission" date="2015-04" db="UniProtKB">
        <authorList>
            <consortium name="EnsemblPlants"/>
        </authorList>
    </citation>
    <scope>IDENTIFICATION</scope>
    <source>
        <strain evidence="4">cv. Jemalong A17</strain>
    </source>
</reference>
<evidence type="ECO:0000256" key="1">
    <source>
        <dbReference type="SAM" id="SignalP"/>
    </source>
</evidence>
<dbReference type="EnsemblPlants" id="KEH41762">
    <property type="protein sequence ID" value="KEH41762"/>
    <property type="gene ID" value="MTR_1g054590"/>
</dbReference>
<keyword evidence="5" id="KW-1185">Reference proteome</keyword>
<organism evidence="3 5">
    <name type="scientific">Medicago truncatula</name>
    <name type="common">Barrel medic</name>
    <name type="synonym">Medicago tribuloides</name>
    <dbReference type="NCBI Taxonomy" id="3880"/>
    <lineage>
        <taxon>Eukaryota</taxon>
        <taxon>Viridiplantae</taxon>
        <taxon>Streptophyta</taxon>
        <taxon>Embryophyta</taxon>
        <taxon>Tracheophyta</taxon>
        <taxon>Spermatophyta</taxon>
        <taxon>Magnoliopsida</taxon>
        <taxon>eudicotyledons</taxon>
        <taxon>Gunneridae</taxon>
        <taxon>Pentapetalae</taxon>
        <taxon>rosids</taxon>
        <taxon>fabids</taxon>
        <taxon>Fabales</taxon>
        <taxon>Fabaceae</taxon>
        <taxon>Papilionoideae</taxon>
        <taxon>50 kb inversion clade</taxon>
        <taxon>NPAAA clade</taxon>
        <taxon>Hologalegina</taxon>
        <taxon>IRL clade</taxon>
        <taxon>Trifolieae</taxon>
        <taxon>Medicago</taxon>
    </lineage>
</organism>
<dbReference type="Pfam" id="PF08246">
    <property type="entry name" value="Inhibitor_I29"/>
    <property type="match status" value="1"/>
</dbReference>
<dbReference type="SMART" id="SM00848">
    <property type="entry name" value="Inhibitor_I29"/>
    <property type="match status" value="1"/>
</dbReference>
<evidence type="ECO:0000313" key="4">
    <source>
        <dbReference type="EnsemblPlants" id="KEH41762"/>
    </source>
</evidence>
<name>A0A072VIX4_MEDTR</name>
<reference evidence="3 5" key="2">
    <citation type="journal article" date="2014" name="BMC Genomics">
        <title>An improved genome release (version Mt4.0) for the model legume Medicago truncatula.</title>
        <authorList>
            <person name="Tang H."/>
            <person name="Krishnakumar V."/>
            <person name="Bidwell S."/>
            <person name="Rosen B."/>
            <person name="Chan A."/>
            <person name="Zhou S."/>
            <person name="Gentzbittel L."/>
            <person name="Childs K.L."/>
            <person name="Yandell M."/>
            <person name="Gundlach H."/>
            <person name="Mayer K.F."/>
            <person name="Schwartz D.C."/>
            <person name="Town C.D."/>
        </authorList>
    </citation>
    <scope>GENOME REANNOTATION</scope>
    <source>
        <strain evidence="3">A17</strain>
        <strain evidence="4 5">cv. Jemalong A17</strain>
    </source>
</reference>
<dbReference type="InterPro" id="IPR013201">
    <property type="entry name" value="Prot_inhib_I29"/>
</dbReference>
<feature type="chain" id="PRO_5014500738" evidence="1">
    <location>
        <begin position="22"/>
        <end position="105"/>
    </location>
</feature>
<evidence type="ECO:0000259" key="2">
    <source>
        <dbReference type="SMART" id="SM00848"/>
    </source>
</evidence>
<dbReference type="SUPFAM" id="SSF54001">
    <property type="entry name" value="Cysteine proteinases"/>
    <property type="match status" value="1"/>
</dbReference>
<evidence type="ECO:0000313" key="5">
    <source>
        <dbReference type="Proteomes" id="UP000002051"/>
    </source>
</evidence>
<dbReference type="AlphaFoldDB" id="A0A072VIX4"/>
<feature type="signal peptide" evidence="1">
    <location>
        <begin position="1"/>
        <end position="21"/>
    </location>
</feature>
<dbReference type="Gene3D" id="1.10.287.2250">
    <property type="match status" value="1"/>
</dbReference>
<accession>A0A072VIX4</accession>
<dbReference type="Proteomes" id="UP000002051">
    <property type="component" value="Unassembled WGS sequence"/>
</dbReference>
<evidence type="ECO:0000313" key="3">
    <source>
        <dbReference type="EMBL" id="KEH41762.1"/>
    </source>
</evidence>
<dbReference type="InterPro" id="IPR038765">
    <property type="entry name" value="Papain-like_cys_pep_sf"/>
</dbReference>
<dbReference type="HOGENOM" id="CLU_152179_0_0_1"/>
<gene>
    <name evidence="3" type="ordered locus">MTR_1g054590</name>
</gene>
<feature type="domain" description="Cathepsin propeptide inhibitor" evidence="2">
    <location>
        <begin position="36"/>
        <end position="91"/>
    </location>
</feature>
<reference evidence="3 5" key="1">
    <citation type="journal article" date="2011" name="Nature">
        <title>The Medicago genome provides insight into the evolution of rhizobial symbioses.</title>
        <authorList>
            <person name="Young N.D."/>
            <person name="Debelle F."/>
            <person name="Oldroyd G.E."/>
            <person name="Geurts R."/>
            <person name="Cannon S.B."/>
            <person name="Udvardi M.K."/>
            <person name="Benedito V.A."/>
            <person name="Mayer K.F."/>
            <person name="Gouzy J."/>
            <person name="Schoof H."/>
            <person name="Van de Peer Y."/>
            <person name="Proost S."/>
            <person name="Cook D.R."/>
            <person name="Meyers B.C."/>
            <person name="Spannagl M."/>
            <person name="Cheung F."/>
            <person name="De Mita S."/>
            <person name="Krishnakumar V."/>
            <person name="Gundlach H."/>
            <person name="Zhou S."/>
            <person name="Mudge J."/>
            <person name="Bharti A.K."/>
            <person name="Murray J.D."/>
            <person name="Naoumkina M.A."/>
            <person name="Rosen B."/>
            <person name="Silverstein K.A."/>
            <person name="Tang H."/>
            <person name="Rombauts S."/>
            <person name="Zhao P.X."/>
            <person name="Zhou P."/>
            <person name="Barbe V."/>
            <person name="Bardou P."/>
            <person name="Bechner M."/>
            <person name="Bellec A."/>
            <person name="Berger A."/>
            <person name="Berges H."/>
            <person name="Bidwell S."/>
            <person name="Bisseling T."/>
            <person name="Choisne N."/>
            <person name="Couloux A."/>
            <person name="Denny R."/>
            <person name="Deshpande S."/>
            <person name="Dai X."/>
            <person name="Doyle J.J."/>
            <person name="Dudez A.M."/>
            <person name="Farmer A.D."/>
            <person name="Fouteau S."/>
            <person name="Franken C."/>
            <person name="Gibelin C."/>
            <person name="Gish J."/>
            <person name="Goldstein S."/>
            <person name="Gonzalez A.J."/>
            <person name="Green P.J."/>
            <person name="Hallab A."/>
            <person name="Hartog M."/>
            <person name="Hua A."/>
            <person name="Humphray S.J."/>
            <person name="Jeong D.H."/>
            <person name="Jing Y."/>
            <person name="Jocker A."/>
            <person name="Kenton S.M."/>
            <person name="Kim D.J."/>
            <person name="Klee K."/>
            <person name="Lai H."/>
            <person name="Lang C."/>
            <person name="Lin S."/>
            <person name="Macmil S.L."/>
            <person name="Magdelenat G."/>
            <person name="Matthews L."/>
            <person name="McCorrison J."/>
            <person name="Monaghan E.L."/>
            <person name="Mun J.H."/>
            <person name="Najar F.Z."/>
            <person name="Nicholson C."/>
            <person name="Noirot C."/>
            <person name="O'Bleness M."/>
            <person name="Paule C.R."/>
            <person name="Poulain J."/>
            <person name="Prion F."/>
            <person name="Qin B."/>
            <person name="Qu C."/>
            <person name="Retzel E.F."/>
            <person name="Riddle C."/>
            <person name="Sallet E."/>
            <person name="Samain S."/>
            <person name="Samson N."/>
            <person name="Sanders I."/>
            <person name="Saurat O."/>
            <person name="Scarpelli C."/>
            <person name="Schiex T."/>
            <person name="Segurens B."/>
            <person name="Severin A.J."/>
            <person name="Sherrier D.J."/>
            <person name="Shi R."/>
            <person name="Sims S."/>
            <person name="Singer S.R."/>
            <person name="Sinharoy S."/>
            <person name="Sterck L."/>
            <person name="Viollet A."/>
            <person name="Wang B.B."/>
            <person name="Wang K."/>
            <person name="Wang M."/>
            <person name="Wang X."/>
            <person name="Warfsmann J."/>
            <person name="Weissenbach J."/>
            <person name="White D.D."/>
            <person name="White J.D."/>
            <person name="Wiley G.B."/>
            <person name="Wincker P."/>
            <person name="Xing Y."/>
            <person name="Yang L."/>
            <person name="Yao Z."/>
            <person name="Ying F."/>
            <person name="Zhai J."/>
            <person name="Zhou L."/>
            <person name="Zuber A."/>
            <person name="Denarie J."/>
            <person name="Dixon R.A."/>
            <person name="May G.D."/>
            <person name="Schwartz D.C."/>
            <person name="Rogers J."/>
            <person name="Quetier F."/>
            <person name="Town C.D."/>
            <person name="Roe B.A."/>
        </authorList>
    </citation>
    <scope>NUCLEOTIDE SEQUENCE [LARGE SCALE GENOMIC DNA]</scope>
    <source>
        <strain evidence="3">A17</strain>
        <strain evidence="4 5">cv. Jemalong A17</strain>
    </source>
</reference>
<protein>
    <submittedName>
        <fullName evidence="3">Cathepsin propeptide inhibitor domain protein</fullName>
    </submittedName>
</protein>
<proteinExistence type="predicted"/>
<sequence length="105" mass="12133">MKLVTIFIIILLACAYPAAMSRTLPKKSSSSVDEVFQQWMLEYNRTYSNSTEMKIRKEIFKKTLESIENFNSTAAGYTIGVNQFADYSYELDHCDCLLPNEDFHL</sequence>